<dbReference type="PANTHER" id="PTHR22883">
    <property type="entry name" value="ZINC FINGER DHHC DOMAIN CONTAINING PROTEIN"/>
    <property type="match status" value="1"/>
</dbReference>
<evidence type="ECO:0000313" key="14">
    <source>
        <dbReference type="Proteomes" id="UP001140562"/>
    </source>
</evidence>
<evidence type="ECO:0000313" key="13">
    <source>
        <dbReference type="EMBL" id="KAJ4336355.1"/>
    </source>
</evidence>
<feature type="domain" description="Palmitoyltransferase DHHC" evidence="12">
    <location>
        <begin position="154"/>
        <end position="314"/>
    </location>
</feature>
<evidence type="ECO:0000256" key="10">
    <source>
        <dbReference type="RuleBase" id="RU079119"/>
    </source>
</evidence>
<dbReference type="InterPro" id="IPR039859">
    <property type="entry name" value="PFA4/ZDH16/20/ERF2-like"/>
</dbReference>
<evidence type="ECO:0000256" key="11">
    <source>
        <dbReference type="SAM" id="MobiDB-lite"/>
    </source>
</evidence>
<feature type="transmembrane region" description="Helical" evidence="10">
    <location>
        <begin position="78"/>
        <end position="99"/>
    </location>
</feature>
<dbReference type="EC" id="2.3.1.225" evidence="10"/>
<dbReference type="GO" id="GO:0006612">
    <property type="term" value="P:protein targeting to membrane"/>
    <property type="evidence" value="ECO:0007669"/>
    <property type="project" value="TreeGrafter"/>
</dbReference>
<dbReference type="PANTHER" id="PTHR22883:SF480">
    <property type="entry name" value="PALMITOYLTRANSFERASE SWF1"/>
    <property type="match status" value="1"/>
</dbReference>
<dbReference type="EMBL" id="JAPEUV010000050">
    <property type="protein sequence ID" value="KAJ4336355.1"/>
    <property type="molecule type" value="Genomic_DNA"/>
</dbReference>
<dbReference type="Proteomes" id="UP001140562">
    <property type="component" value="Unassembled WGS sequence"/>
</dbReference>
<dbReference type="Pfam" id="PF01529">
    <property type="entry name" value="DHHC"/>
    <property type="match status" value="1"/>
</dbReference>
<keyword evidence="2 10" id="KW-0808">Transferase</keyword>
<dbReference type="PROSITE" id="PS50216">
    <property type="entry name" value="DHHC"/>
    <property type="match status" value="1"/>
</dbReference>
<keyword evidence="3 10" id="KW-0812">Transmembrane</keyword>
<keyword evidence="5 10" id="KW-0472">Membrane</keyword>
<keyword evidence="6" id="KW-0564">Palmitate</keyword>
<comment type="caution">
    <text evidence="13">The sequence shown here is derived from an EMBL/GenBank/DDBJ whole genome shotgun (WGS) entry which is preliminary data.</text>
</comment>
<organism evidence="13 14">
    <name type="scientific">Didymella glomerata</name>
    <dbReference type="NCBI Taxonomy" id="749621"/>
    <lineage>
        <taxon>Eukaryota</taxon>
        <taxon>Fungi</taxon>
        <taxon>Dikarya</taxon>
        <taxon>Ascomycota</taxon>
        <taxon>Pezizomycotina</taxon>
        <taxon>Dothideomycetes</taxon>
        <taxon>Pleosporomycetidae</taxon>
        <taxon>Pleosporales</taxon>
        <taxon>Pleosporineae</taxon>
        <taxon>Didymellaceae</taxon>
        <taxon>Didymella</taxon>
    </lineage>
</organism>
<reference evidence="13" key="1">
    <citation type="submission" date="2022-10" db="EMBL/GenBank/DDBJ databases">
        <title>Tapping the CABI collections for fungal endophytes: first genome assemblies for Collariella, Neodidymelliopsis, Ascochyta clinopodiicola, Didymella pomorum, Didymosphaeria variabile, Neocosmospora piperis and Neocucurbitaria cava.</title>
        <authorList>
            <person name="Hill R."/>
        </authorList>
    </citation>
    <scope>NUCLEOTIDE SEQUENCE</scope>
    <source>
        <strain evidence="13">IMI 360193</strain>
    </source>
</reference>
<evidence type="ECO:0000256" key="2">
    <source>
        <dbReference type="ARBA" id="ARBA00022679"/>
    </source>
</evidence>
<comment type="catalytic activity">
    <reaction evidence="9 10">
        <text>L-cysteinyl-[protein] + hexadecanoyl-CoA = S-hexadecanoyl-L-cysteinyl-[protein] + CoA</text>
        <dbReference type="Rhea" id="RHEA:36683"/>
        <dbReference type="Rhea" id="RHEA-COMP:10131"/>
        <dbReference type="Rhea" id="RHEA-COMP:11032"/>
        <dbReference type="ChEBI" id="CHEBI:29950"/>
        <dbReference type="ChEBI" id="CHEBI:57287"/>
        <dbReference type="ChEBI" id="CHEBI:57379"/>
        <dbReference type="ChEBI" id="CHEBI:74151"/>
        <dbReference type="EC" id="2.3.1.225"/>
    </reaction>
</comment>
<evidence type="ECO:0000256" key="4">
    <source>
        <dbReference type="ARBA" id="ARBA00022989"/>
    </source>
</evidence>
<proteinExistence type="inferred from homology"/>
<dbReference type="GO" id="GO:0016020">
    <property type="term" value="C:membrane"/>
    <property type="evidence" value="ECO:0007669"/>
    <property type="project" value="UniProtKB-SubCell"/>
</dbReference>
<evidence type="ECO:0000256" key="8">
    <source>
        <dbReference type="ARBA" id="ARBA00023315"/>
    </source>
</evidence>
<name>A0A9W8WYW5_9PLEO</name>
<keyword evidence="14" id="KW-1185">Reference proteome</keyword>
<evidence type="ECO:0000259" key="12">
    <source>
        <dbReference type="Pfam" id="PF01529"/>
    </source>
</evidence>
<comment type="subcellular location">
    <subcellularLocation>
        <location evidence="1">Membrane</location>
        <topology evidence="1">Multi-pass membrane protein</topology>
    </subcellularLocation>
</comment>
<comment type="similarity">
    <text evidence="10">Belongs to the DHHC palmitoyltransferase family.</text>
</comment>
<dbReference type="GO" id="GO:0005794">
    <property type="term" value="C:Golgi apparatus"/>
    <property type="evidence" value="ECO:0007669"/>
    <property type="project" value="TreeGrafter"/>
</dbReference>
<accession>A0A9W8WYW5</accession>
<feature type="transmembrane region" description="Helical" evidence="10">
    <location>
        <begin position="6"/>
        <end position="28"/>
    </location>
</feature>
<feature type="region of interest" description="Disordered" evidence="11">
    <location>
        <begin position="333"/>
        <end position="393"/>
    </location>
</feature>
<sequence>MALARTLIVLALTVSFFTFVAFFGRLPALRYDTRFLNRLFVLHMPAALRRADLRLTNGRITSSSAALAHHLMHDKHPVIVVFFLGLVSACAFLLLPAIWSSLLVHHRLLILILLPQPYLWLYLSAKPNSTTYITPANHAAQMQLYPYDRVLYHPGNTCSTCKFLKPARSKHCSICKTCVSRMDHHCIWVNNCLGRGNYKYFLFLLLSTGVLIAYGAYLAWYALSPRVFTQYTRYEDWYRYKPSPGSDPRSWTNWGQAKAHYFAIYLSLYLDIGGLSTAGVGLLALLTWPLPLGLLAYHVYLIWAGMTTNESSKWADWRDDMADGVVFLGKRREDTMSEHSTGHSKPTAAPFRDPGQAGSSSESDEPVLTPGSGGDEMDVASEEPPTSWPLESRHILVRTRDGQAPKSLPSRVQRVALPDSFERVWSLAAVENAYDLGFWDNLVEVLTN</sequence>
<feature type="transmembrane region" description="Helical" evidence="10">
    <location>
        <begin position="200"/>
        <end position="223"/>
    </location>
</feature>
<evidence type="ECO:0000256" key="5">
    <source>
        <dbReference type="ARBA" id="ARBA00023136"/>
    </source>
</evidence>
<protein>
    <recommendedName>
        <fullName evidence="10">Palmitoyltransferase</fullName>
        <ecNumber evidence="10">2.3.1.225</ecNumber>
    </recommendedName>
</protein>
<dbReference type="AlphaFoldDB" id="A0A9W8WYW5"/>
<gene>
    <name evidence="13" type="primary">SWF1_1</name>
    <name evidence="13" type="ORF">N0V87_005506</name>
</gene>
<evidence type="ECO:0000256" key="9">
    <source>
        <dbReference type="ARBA" id="ARBA00048048"/>
    </source>
</evidence>
<keyword evidence="4 10" id="KW-1133">Transmembrane helix</keyword>
<dbReference type="GO" id="GO:0005783">
    <property type="term" value="C:endoplasmic reticulum"/>
    <property type="evidence" value="ECO:0007669"/>
    <property type="project" value="TreeGrafter"/>
</dbReference>
<feature type="transmembrane region" description="Helical" evidence="10">
    <location>
        <begin position="278"/>
        <end position="303"/>
    </location>
</feature>
<evidence type="ECO:0000256" key="7">
    <source>
        <dbReference type="ARBA" id="ARBA00023288"/>
    </source>
</evidence>
<evidence type="ECO:0000256" key="1">
    <source>
        <dbReference type="ARBA" id="ARBA00004141"/>
    </source>
</evidence>
<evidence type="ECO:0000256" key="3">
    <source>
        <dbReference type="ARBA" id="ARBA00022692"/>
    </source>
</evidence>
<dbReference type="InterPro" id="IPR001594">
    <property type="entry name" value="Palmitoyltrfase_DHHC"/>
</dbReference>
<dbReference type="OrthoDB" id="9909019at2759"/>
<keyword evidence="8 10" id="KW-0012">Acyltransferase</keyword>
<dbReference type="GO" id="GO:0019706">
    <property type="term" value="F:protein-cysteine S-palmitoyltransferase activity"/>
    <property type="evidence" value="ECO:0007669"/>
    <property type="project" value="UniProtKB-EC"/>
</dbReference>
<comment type="domain">
    <text evidence="10">The DHHC domain is required for palmitoyltransferase activity.</text>
</comment>
<keyword evidence="7" id="KW-0449">Lipoprotein</keyword>
<evidence type="ECO:0000256" key="6">
    <source>
        <dbReference type="ARBA" id="ARBA00023139"/>
    </source>
</evidence>